<reference evidence="5 6" key="1">
    <citation type="submission" date="2019-12" db="EMBL/GenBank/DDBJ databases">
        <title>Genomic-based taxomic classification of the family Erythrobacteraceae.</title>
        <authorList>
            <person name="Xu L."/>
        </authorList>
    </citation>
    <scope>NUCLEOTIDE SEQUENCE [LARGE SCALE GENOMIC DNA]</scope>
    <source>
        <strain evidence="5 6">DSM 18604</strain>
    </source>
</reference>
<dbReference type="GO" id="GO:0003700">
    <property type="term" value="F:DNA-binding transcription factor activity"/>
    <property type="evidence" value="ECO:0007669"/>
    <property type="project" value="InterPro"/>
</dbReference>
<dbReference type="PROSITE" id="PS50949">
    <property type="entry name" value="HTH_GNTR"/>
    <property type="match status" value="1"/>
</dbReference>
<dbReference type="EMBL" id="WTYQ01000004">
    <property type="protein sequence ID" value="MXP26707.1"/>
    <property type="molecule type" value="Genomic_DNA"/>
</dbReference>
<dbReference type="Pfam" id="PF00392">
    <property type="entry name" value="GntR"/>
    <property type="match status" value="1"/>
</dbReference>
<keyword evidence="1" id="KW-0805">Transcription regulation</keyword>
<organism evidence="5 6">
    <name type="scientific">Altericroceibacterium indicum</name>
    <dbReference type="NCBI Taxonomy" id="374177"/>
    <lineage>
        <taxon>Bacteria</taxon>
        <taxon>Pseudomonadati</taxon>
        <taxon>Pseudomonadota</taxon>
        <taxon>Alphaproteobacteria</taxon>
        <taxon>Sphingomonadales</taxon>
        <taxon>Erythrobacteraceae</taxon>
        <taxon>Altericroceibacterium</taxon>
    </lineage>
</organism>
<keyword evidence="2" id="KW-0238">DNA-binding</keyword>
<evidence type="ECO:0000256" key="2">
    <source>
        <dbReference type="ARBA" id="ARBA00023125"/>
    </source>
</evidence>
<protein>
    <submittedName>
        <fullName evidence="5">FCD domain-containing protein</fullName>
    </submittedName>
</protein>
<evidence type="ECO:0000313" key="5">
    <source>
        <dbReference type="EMBL" id="MXP26707.1"/>
    </source>
</evidence>
<evidence type="ECO:0000313" key="6">
    <source>
        <dbReference type="Proteomes" id="UP000460561"/>
    </source>
</evidence>
<evidence type="ECO:0000259" key="4">
    <source>
        <dbReference type="PROSITE" id="PS50949"/>
    </source>
</evidence>
<dbReference type="SUPFAM" id="SSF46785">
    <property type="entry name" value="Winged helix' DNA-binding domain"/>
    <property type="match status" value="1"/>
</dbReference>
<keyword evidence="3" id="KW-0804">Transcription</keyword>
<evidence type="ECO:0000256" key="1">
    <source>
        <dbReference type="ARBA" id="ARBA00023015"/>
    </source>
</evidence>
<dbReference type="SMART" id="SM00895">
    <property type="entry name" value="FCD"/>
    <property type="match status" value="1"/>
</dbReference>
<dbReference type="Gene3D" id="1.20.120.530">
    <property type="entry name" value="GntR ligand-binding domain-like"/>
    <property type="match status" value="1"/>
</dbReference>
<comment type="caution">
    <text evidence="5">The sequence shown here is derived from an EMBL/GenBank/DDBJ whole genome shotgun (WGS) entry which is preliminary data.</text>
</comment>
<dbReference type="Proteomes" id="UP000460561">
    <property type="component" value="Unassembled WGS sequence"/>
</dbReference>
<dbReference type="PANTHER" id="PTHR43537:SF51">
    <property type="entry name" value="HTH-TYPE TRANSCRIPTIONAL REGULATOR LGOR-RELATED"/>
    <property type="match status" value="1"/>
</dbReference>
<dbReference type="SMART" id="SM00345">
    <property type="entry name" value="HTH_GNTR"/>
    <property type="match status" value="1"/>
</dbReference>
<dbReference type="InterPro" id="IPR036390">
    <property type="entry name" value="WH_DNA-bd_sf"/>
</dbReference>
<dbReference type="Gene3D" id="1.10.10.10">
    <property type="entry name" value="Winged helix-like DNA-binding domain superfamily/Winged helix DNA-binding domain"/>
    <property type="match status" value="1"/>
</dbReference>
<dbReference type="Pfam" id="PF07729">
    <property type="entry name" value="FCD"/>
    <property type="match status" value="1"/>
</dbReference>
<dbReference type="InterPro" id="IPR008920">
    <property type="entry name" value="TF_FadR/GntR_C"/>
</dbReference>
<dbReference type="PANTHER" id="PTHR43537">
    <property type="entry name" value="TRANSCRIPTIONAL REGULATOR, GNTR FAMILY"/>
    <property type="match status" value="1"/>
</dbReference>
<name>A0A845AB22_9SPHN</name>
<dbReference type="InterPro" id="IPR000524">
    <property type="entry name" value="Tscrpt_reg_HTH_GntR"/>
</dbReference>
<sequence>MNFYSIAMTKEIDTGESPTVSNVMARIRQHIFEGIYAPGQRLIEKDVVEEYGIGRGRAREVLKSLVGEGYLEFEENRGVRVRRLTRQGAIDIGRVREVIEGLAARLAAERTFTDEERSTLANIQAEMDRATEERDAETFAHANRRFHDLIVEVADNSVLTKQLEILRVPIFRIQFQQSFTTASMGERNKDHQRITQALLDGDADAAEAAMRDHVRRGNARLVEFADRLFG</sequence>
<dbReference type="GO" id="GO:0003677">
    <property type="term" value="F:DNA binding"/>
    <property type="evidence" value="ECO:0007669"/>
    <property type="project" value="UniProtKB-KW"/>
</dbReference>
<dbReference type="InterPro" id="IPR036388">
    <property type="entry name" value="WH-like_DNA-bd_sf"/>
</dbReference>
<accession>A0A845AB22</accession>
<gene>
    <name evidence="5" type="ORF">GRI39_11740</name>
</gene>
<proteinExistence type="predicted"/>
<dbReference type="SUPFAM" id="SSF48008">
    <property type="entry name" value="GntR ligand-binding domain-like"/>
    <property type="match status" value="1"/>
</dbReference>
<feature type="domain" description="HTH gntR-type" evidence="4">
    <location>
        <begin position="17"/>
        <end position="84"/>
    </location>
</feature>
<keyword evidence="6" id="KW-1185">Reference proteome</keyword>
<dbReference type="InterPro" id="IPR011711">
    <property type="entry name" value="GntR_C"/>
</dbReference>
<evidence type="ECO:0000256" key="3">
    <source>
        <dbReference type="ARBA" id="ARBA00023163"/>
    </source>
</evidence>
<dbReference type="AlphaFoldDB" id="A0A845AB22"/>